<accession>A7EIM8</accession>
<name>A7EIM8_SCLS1</name>
<sequence length="82" mass="9257">MDASSKDTLNHAKDFPVFDGQQRWESWKAASILGDDTWVSIGTGIDLPCGFVGFEYLREYFKLRVHTPIHSSVLTIYSSLFG</sequence>
<protein>
    <submittedName>
        <fullName evidence="1">Uncharacterized protein</fullName>
    </submittedName>
</protein>
<dbReference type="EMBL" id="CH476626">
    <property type="protein sequence ID" value="EDO02694.1"/>
    <property type="molecule type" value="Genomic_DNA"/>
</dbReference>
<organism evidence="1 2">
    <name type="scientific">Sclerotinia sclerotiorum (strain ATCC 18683 / 1980 / Ss-1)</name>
    <name type="common">White mold</name>
    <name type="synonym">Whetzelinia sclerotiorum</name>
    <dbReference type="NCBI Taxonomy" id="665079"/>
    <lineage>
        <taxon>Eukaryota</taxon>
        <taxon>Fungi</taxon>
        <taxon>Dikarya</taxon>
        <taxon>Ascomycota</taxon>
        <taxon>Pezizomycotina</taxon>
        <taxon>Leotiomycetes</taxon>
        <taxon>Helotiales</taxon>
        <taxon>Sclerotiniaceae</taxon>
        <taxon>Sclerotinia</taxon>
    </lineage>
</organism>
<evidence type="ECO:0000313" key="2">
    <source>
        <dbReference type="Proteomes" id="UP000001312"/>
    </source>
</evidence>
<gene>
    <name evidence="1" type="ORF">SS1G_05171</name>
</gene>
<dbReference type="KEGG" id="ssl:SS1G_05171"/>
<keyword evidence="2" id="KW-1185">Reference proteome</keyword>
<dbReference type="InParanoid" id="A7EIM8"/>
<dbReference type="Proteomes" id="UP000001312">
    <property type="component" value="Unassembled WGS sequence"/>
</dbReference>
<dbReference type="AlphaFoldDB" id="A7EIM8"/>
<dbReference type="RefSeq" id="XP_001593743.1">
    <property type="nucleotide sequence ID" value="XM_001593693.1"/>
</dbReference>
<dbReference type="HOGENOM" id="CLU_2559682_0_0_1"/>
<dbReference type="GeneID" id="5489708"/>
<proteinExistence type="predicted"/>
<evidence type="ECO:0000313" key="1">
    <source>
        <dbReference type="EMBL" id="EDO02694.1"/>
    </source>
</evidence>
<reference evidence="2" key="1">
    <citation type="journal article" date="2011" name="PLoS Genet.">
        <title>Genomic analysis of the necrotrophic fungal pathogens Sclerotinia sclerotiorum and Botrytis cinerea.</title>
        <authorList>
            <person name="Amselem J."/>
            <person name="Cuomo C.A."/>
            <person name="van Kan J.A."/>
            <person name="Viaud M."/>
            <person name="Benito E.P."/>
            <person name="Couloux A."/>
            <person name="Coutinho P.M."/>
            <person name="de Vries R.P."/>
            <person name="Dyer P.S."/>
            <person name="Fillinger S."/>
            <person name="Fournier E."/>
            <person name="Gout L."/>
            <person name="Hahn M."/>
            <person name="Kohn L."/>
            <person name="Lapalu N."/>
            <person name="Plummer K.M."/>
            <person name="Pradier J.M."/>
            <person name="Quevillon E."/>
            <person name="Sharon A."/>
            <person name="Simon A."/>
            <person name="ten Have A."/>
            <person name="Tudzynski B."/>
            <person name="Tudzynski P."/>
            <person name="Wincker P."/>
            <person name="Andrew M."/>
            <person name="Anthouard V."/>
            <person name="Beever R.E."/>
            <person name="Beffa R."/>
            <person name="Benoit I."/>
            <person name="Bouzid O."/>
            <person name="Brault B."/>
            <person name="Chen Z."/>
            <person name="Choquer M."/>
            <person name="Collemare J."/>
            <person name="Cotton P."/>
            <person name="Danchin E.G."/>
            <person name="Da Silva C."/>
            <person name="Gautier A."/>
            <person name="Giraud C."/>
            <person name="Giraud T."/>
            <person name="Gonzalez C."/>
            <person name="Grossetete S."/>
            <person name="Guldener U."/>
            <person name="Henrissat B."/>
            <person name="Howlett B.J."/>
            <person name="Kodira C."/>
            <person name="Kretschmer M."/>
            <person name="Lappartient A."/>
            <person name="Leroch M."/>
            <person name="Levis C."/>
            <person name="Mauceli E."/>
            <person name="Neuveglise C."/>
            <person name="Oeser B."/>
            <person name="Pearson M."/>
            <person name="Poulain J."/>
            <person name="Poussereau N."/>
            <person name="Quesneville H."/>
            <person name="Rascle C."/>
            <person name="Schumacher J."/>
            <person name="Segurens B."/>
            <person name="Sexton A."/>
            <person name="Silva E."/>
            <person name="Sirven C."/>
            <person name="Soanes D.M."/>
            <person name="Talbot N.J."/>
            <person name="Templeton M."/>
            <person name="Yandava C."/>
            <person name="Yarden O."/>
            <person name="Zeng Q."/>
            <person name="Rollins J.A."/>
            <person name="Lebrun M.H."/>
            <person name="Dickman M."/>
        </authorList>
    </citation>
    <scope>NUCLEOTIDE SEQUENCE [LARGE SCALE GENOMIC DNA]</scope>
    <source>
        <strain evidence="2">ATCC 18683 / 1980 / Ss-1</strain>
    </source>
</reference>